<accession>A0A7R9B5P1</accession>
<dbReference type="AlphaFoldDB" id="A0A7R9B5P1"/>
<reference evidence="3" key="1">
    <citation type="submission" date="2020-11" db="EMBL/GenBank/DDBJ databases">
        <authorList>
            <person name="Tran Van P."/>
        </authorList>
    </citation>
    <scope>NUCLEOTIDE SEQUENCE</scope>
</reference>
<gene>
    <name evidence="3" type="ORF">TSIB3V08_LOCUS9955</name>
</gene>
<dbReference type="InterPro" id="IPR001753">
    <property type="entry name" value="Enoyl-CoA_hydra/iso"/>
</dbReference>
<dbReference type="Pfam" id="PF00378">
    <property type="entry name" value="ECH_1"/>
    <property type="match status" value="1"/>
</dbReference>
<name>A0A7R9B5P1_TIMSH</name>
<dbReference type="EMBL" id="OC006130">
    <property type="protein sequence ID" value="CAD7265927.1"/>
    <property type="molecule type" value="Genomic_DNA"/>
</dbReference>
<dbReference type="PANTHER" id="PTHR43802">
    <property type="entry name" value="ENOYL-COA HYDRATASE"/>
    <property type="match status" value="1"/>
</dbReference>
<sequence length="276" mass="30049">MGPTKRFIKKPLVAAISGYAVAGGLELALLCDLRVVEETAIMGVFNRHFGVPLMDGGTVRLQSIVGLSRALDLILTGRAIKAKEAYEWGLANRVVACGTALGQAINLANSLVKFPQVCLQADRTSTYHTAFSSCNIADALLFEWENAKYVIQMVVRPAFLEGTSYQLLSVWQVVEASSPIHSHTDDLNRLGAISGHTYHGTGKFLALRSTHDNGTCKTTQRPTIDPPAGVNRQITCYTVTSSNRLLHHTCIQHGFHHSTTCVLLTHKLADLDSHQS</sequence>
<protein>
    <recommendedName>
        <fullName evidence="4">Enoyl-CoA hydratase</fullName>
    </recommendedName>
</protein>
<dbReference type="InterPro" id="IPR029045">
    <property type="entry name" value="ClpP/crotonase-like_dom_sf"/>
</dbReference>
<comment type="similarity">
    <text evidence="1 2">Belongs to the enoyl-CoA hydratase/isomerase family.</text>
</comment>
<dbReference type="Gene3D" id="3.90.226.10">
    <property type="entry name" value="2-enoyl-CoA Hydratase, Chain A, domain 1"/>
    <property type="match status" value="1"/>
</dbReference>
<dbReference type="PROSITE" id="PS00166">
    <property type="entry name" value="ENOYL_COA_HYDRATASE"/>
    <property type="match status" value="1"/>
</dbReference>
<evidence type="ECO:0000256" key="1">
    <source>
        <dbReference type="ARBA" id="ARBA00005254"/>
    </source>
</evidence>
<dbReference type="InterPro" id="IPR018376">
    <property type="entry name" value="Enoyl-CoA_hyd/isom_CS"/>
</dbReference>
<dbReference type="GO" id="GO:0003824">
    <property type="term" value="F:catalytic activity"/>
    <property type="evidence" value="ECO:0007669"/>
    <property type="project" value="InterPro"/>
</dbReference>
<organism evidence="3">
    <name type="scientific">Timema shepardi</name>
    <name type="common">Walking stick</name>
    <dbReference type="NCBI Taxonomy" id="629360"/>
    <lineage>
        <taxon>Eukaryota</taxon>
        <taxon>Metazoa</taxon>
        <taxon>Ecdysozoa</taxon>
        <taxon>Arthropoda</taxon>
        <taxon>Hexapoda</taxon>
        <taxon>Insecta</taxon>
        <taxon>Pterygota</taxon>
        <taxon>Neoptera</taxon>
        <taxon>Polyneoptera</taxon>
        <taxon>Phasmatodea</taxon>
        <taxon>Timematodea</taxon>
        <taxon>Timematoidea</taxon>
        <taxon>Timematidae</taxon>
        <taxon>Timema</taxon>
    </lineage>
</organism>
<proteinExistence type="inferred from homology"/>
<dbReference type="Gene3D" id="1.10.287.2460">
    <property type="match status" value="1"/>
</dbReference>
<dbReference type="CDD" id="cd06558">
    <property type="entry name" value="crotonase-like"/>
    <property type="match status" value="1"/>
</dbReference>
<evidence type="ECO:0000256" key="2">
    <source>
        <dbReference type="RuleBase" id="RU003707"/>
    </source>
</evidence>
<evidence type="ECO:0008006" key="4">
    <source>
        <dbReference type="Google" id="ProtNLM"/>
    </source>
</evidence>
<dbReference type="PANTHER" id="PTHR43802:SF1">
    <property type="entry name" value="IP11341P-RELATED"/>
    <property type="match status" value="1"/>
</dbReference>
<evidence type="ECO:0000313" key="3">
    <source>
        <dbReference type="EMBL" id="CAD7265927.1"/>
    </source>
</evidence>
<dbReference type="SUPFAM" id="SSF52096">
    <property type="entry name" value="ClpP/crotonase"/>
    <property type="match status" value="1"/>
</dbReference>